<sequence>MRGTVVGEWPGDIAKAQRGQRRVTVVEATSPQPIATVVSHAKGRDHRGYLLFVVRAEGDPRTRIGVACCLHSALVGGERPAVSPGERNALGTPTGDRDDGAEQTEENERRLAQHERQHPGRSDTGECRQQPAGPFVAWAGWVRGDCQLRGPLGYRAGRAHHRAAVQVNRPVGEGFAPALQPQQAGAHFQPGPSGEFDRSVPATVHGGTVDTYRRSAGKLGQRATTIGADLKYRVMRCQSRVVGRQRCVGGAAEYVAAWAEGVHGTGVRPGVPRALPAQRGLVTVLHRFHWVRAAAGSGNESERKAAGEVSGESPGEAVGECRRGRCADAHHRLPLGPVPLPPRRSPAARVAGPQPTSGRRAPGAELGPGSLVQFTR</sequence>
<proteinExistence type="predicted"/>
<reference evidence="2" key="1">
    <citation type="submission" date="2020-05" db="EMBL/GenBank/DDBJ databases">
        <authorList>
            <person name="Chiriac C."/>
            <person name="Salcher M."/>
            <person name="Ghai R."/>
            <person name="Kavagutti S V."/>
        </authorList>
    </citation>
    <scope>NUCLEOTIDE SEQUENCE</scope>
</reference>
<dbReference type="EMBL" id="CAFBMT010000060">
    <property type="protein sequence ID" value="CAB4961930.1"/>
    <property type="molecule type" value="Genomic_DNA"/>
</dbReference>
<protein>
    <submittedName>
        <fullName evidence="2">Unannotated protein</fullName>
    </submittedName>
</protein>
<feature type="region of interest" description="Disordered" evidence="1">
    <location>
        <begin position="77"/>
        <end position="129"/>
    </location>
</feature>
<feature type="compositionally biased region" description="Basic and acidic residues" evidence="1">
    <location>
        <begin position="95"/>
        <end position="126"/>
    </location>
</feature>
<evidence type="ECO:0000313" key="2">
    <source>
        <dbReference type="EMBL" id="CAB4961930.1"/>
    </source>
</evidence>
<name>A0A6J7L1G5_9ZZZZ</name>
<dbReference type="AlphaFoldDB" id="A0A6J7L1G5"/>
<gene>
    <name evidence="2" type="ORF">UFOPK3651_03571</name>
</gene>
<evidence type="ECO:0000256" key="1">
    <source>
        <dbReference type="SAM" id="MobiDB-lite"/>
    </source>
</evidence>
<feature type="compositionally biased region" description="Basic and acidic residues" evidence="1">
    <location>
        <begin position="319"/>
        <end position="331"/>
    </location>
</feature>
<accession>A0A6J7L1G5</accession>
<feature type="region of interest" description="Disordered" evidence="1">
    <location>
        <begin position="295"/>
        <end position="376"/>
    </location>
</feature>
<organism evidence="2">
    <name type="scientific">freshwater metagenome</name>
    <dbReference type="NCBI Taxonomy" id="449393"/>
    <lineage>
        <taxon>unclassified sequences</taxon>
        <taxon>metagenomes</taxon>
        <taxon>ecological metagenomes</taxon>
    </lineage>
</organism>